<dbReference type="Proteomes" id="UP000315017">
    <property type="component" value="Chromosome"/>
</dbReference>
<evidence type="ECO:0000313" key="10">
    <source>
        <dbReference type="Proteomes" id="UP000315017"/>
    </source>
</evidence>
<gene>
    <name evidence="9" type="ORF">ETAA8_26700</name>
</gene>
<proteinExistence type="inferred from homology"/>
<dbReference type="Pfam" id="PF02472">
    <property type="entry name" value="ExbD"/>
    <property type="match status" value="1"/>
</dbReference>
<dbReference type="EMBL" id="CP036274">
    <property type="protein sequence ID" value="QDU27582.1"/>
    <property type="molecule type" value="Genomic_DNA"/>
</dbReference>
<comment type="subcellular location">
    <subcellularLocation>
        <location evidence="1">Cell membrane</location>
        <topology evidence="1">Single-pass membrane protein</topology>
    </subcellularLocation>
    <subcellularLocation>
        <location evidence="7">Cell membrane</location>
        <topology evidence="7">Single-pass type II membrane protein</topology>
    </subcellularLocation>
</comment>
<evidence type="ECO:0000256" key="6">
    <source>
        <dbReference type="ARBA" id="ARBA00023136"/>
    </source>
</evidence>
<evidence type="ECO:0000256" key="1">
    <source>
        <dbReference type="ARBA" id="ARBA00004162"/>
    </source>
</evidence>
<dbReference type="OrthoDB" id="9793581at2"/>
<keyword evidence="4 7" id="KW-0812">Transmembrane</keyword>
<keyword evidence="6 8" id="KW-0472">Membrane</keyword>
<reference evidence="9 10" key="1">
    <citation type="submission" date="2019-02" db="EMBL/GenBank/DDBJ databases">
        <title>Deep-cultivation of Planctomycetes and their phenomic and genomic characterization uncovers novel biology.</title>
        <authorList>
            <person name="Wiegand S."/>
            <person name="Jogler M."/>
            <person name="Boedeker C."/>
            <person name="Pinto D."/>
            <person name="Vollmers J."/>
            <person name="Rivas-Marin E."/>
            <person name="Kohn T."/>
            <person name="Peeters S.H."/>
            <person name="Heuer A."/>
            <person name="Rast P."/>
            <person name="Oberbeckmann S."/>
            <person name="Bunk B."/>
            <person name="Jeske O."/>
            <person name="Meyerdierks A."/>
            <person name="Storesund J.E."/>
            <person name="Kallscheuer N."/>
            <person name="Luecker S."/>
            <person name="Lage O.M."/>
            <person name="Pohl T."/>
            <person name="Merkel B.J."/>
            <person name="Hornburger P."/>
            <person name="Mueller R.-W."/>
            <person name="Bruemmer F."/>
            <person name="Labrenz M."/>
            <person name="Spormann A.M."/>
            <person name="Op den Camp H."/>
            <person name="Overmann J."/>
            <person name="Amann R."/>
            <person name="Jetten M.S.M."/>
            <person name="Mascher T."/>
            <person name="Medema M.H."/>
            <person name="Devos D.P."/>
            <person name="Kaster A.-K."/>
            <person name="Ovreas L."/>
            <person name="Rohde M."/>
            <person name="Galperin M.Y."/>
            <person name="Jogler C."/>
        </authorList>
    </citation>
    <scope>NUCLEOTIDE SEQUENCE [LARGE SCALE GENOMIC DNA]</scope>
    <source>
        <strain evidence="9 10">ETA_A8</strain>
    </source>
</reference>
<dbReference type="GO" id="GO:0015031">
    <property type="term" value="P:protein transport"/>
    <property type="evidence" value="ECO:0007669"/>
    <property type="project" value="UniProtKB-KW"/>
</dbReference>
<keyword evidence="7" id="KW-0653">Protein transport</keyword>
<evidence type="ECO:0000256" key="3">
    <source>
        <dbReference type="ARBA" id="ARBA00022475"/>
    </source>
</evidence>
<evidence type="ECO:0000313" key="9">
    <source>
        <dbReference type="EMBL" id="QDU27582.1"/>
    </source>
</evidence>
<protein>
    <submittedName>
        <fullName evidence="9">Biopolymer transport protein ExbD/TolR</fullName>
    </submittedName>
</protein>
<evidence type="ECO:0000256" key="7">
    <source>
        <dbReference type="RuleBase" id="RU003879"/>
    </source>
</evidence>
<keyword evidence="3" id="KW-1003">Cell membrane</keyword>
<name>A0A517YBT6_9BACT</name>
<feature type="transmembrane region" description="Helical" evidence="8">
    <location>
        <begin position="29"/>
        <end position="48"/>
    </location>
</feature>
<dbReference type="GO" id="GO:0005886">
    <property type="term" value="C:plasma membrane"/>
    <property type="evidence" value="ECO:0007669"/>
    <property type="project" value="UniProtKB-SubCell"/>
</dbReference>
<dbReference type="GO" id="GO:0022857">
    <property type="term" value="F:transmembrane transporter activity"/>
    <property type="evidence" value="ECO:0007669"/>
    <property type="project" value="InterPro"/>
</dbReference>
<evidence type="ECO:0000256" key="4">
    <source>
        <dbReference type="ARBA" id="ARBA00022692"/>
    </source>
</evidence>
<evidence type="ECO:0000256" key="8">
    <source>
        <dbReference type="SAM" id="Phobius"/>
    </source>
</evidence>
<evidence type="ECO:0000256" key="2">
    <source>
        <dbReference type="ARBA" id="ARBA00005811"/>
    </source>
</evidence>
<keyword evidence="10" id="KW-1185">Reference proteome</keyword>
<organism evidence="9 10">
    <name type="scientific">Anatilimnocola aggregata</name>
    <dbReference type="NCBI Taxonomy" id="2528021"/>
    <lineage>
        <taxon>Bacteria</taxon>
        <taxon>Pseudomonadati</taxon>
        <taxon>Planctomycetota</taxon>
        <taxon>Planctomycetia</taxon>
        <taxon>Pirellulales</taxon>
        <taxon>Pirellulaceae</taxon>
        <taxon>Anatilimnocola</taxon>
    </lineage>
</organism>
<comment type="similarity">
    <text evidence="2 7">Belongs to the ExbD/TolR family.</text>
</comment>
<dbReference type="AlphaFoldDB" id="A0A517YBT6"/>
<dbReference type="InterPro" id="IPR003400">
    <property type="entry name" value="ExbD"/>
</dbReference>
<accession>A0A517YBT6</accession>
<dbReference type="KEGG" id="aagg:ETAA8_26700"/>
<dbReference type="RefSeq" id="WP_145088521.1">
    <property type="nucleotide sequence ID" value="NZ_CP036274.1"/>
</dbReference>
<sequence length="162" mass="17339">MSGSNLSSGPFSAGLLSSQKKHDDAEFDITAMIDLVFMMNIYFMVTFITTAMGDIANLPQAVHAAPLNMDEAIQITVLESPDPNFVTVELESAGGEAIRDPVAQEAAIAKAVEVAVSQNKKKVLLRAQQGIRLREIHRLATAASAEGVTLHIAVMESQETAE</sequence>
<keyword evidence="5 8" id="KW-1133">Transmembrane helix</keyword>
<evidence type="ECO:0000256" key="5">
    <source>
        <dbReference type="ARBA" id="ARBA00022989"/>
    </source>
</evidence>
<keyword evidence="7" id="KW-0813">Transport</keyword>